<evidence type="ECO:0000256" key="2">
    <source>
        <dbReference type="ARBA" id="ARBA00010617"/>
    </source>
</evidence>
<name>A0A9W4XN34_9PLEO</name>
<dbReference type="InterPro" id="IPR036396">
    <property type="entry name" value="Cyt_P450_sf"/>
</dbReference>
<dbReference type="GO" id="GO:0004497">
    <property type="term" value="F:monooxygenase activity"/>
    <property type="evidence" value="ECO:0007669"/>
    <property type="project" value="UniProtKB-KW"/>
</dbReference>
<keyword evidence="10" id="KW-1133">Transmembrane helix</keyword>
<evidence type="ECO:0000256" key="7">
    <source>
        <dbReference type="ARBA" id="ARBA00023033"/>
    </source>
</evidence>
<keyword evidence="10" id="KW-0472">Membrane</keyword>
<dbReference type="GO" id="GO:0016705">
    <property type="term" value="F:oxidoreductase activity, acting on paired donors, with incorporation or reduction of molecular oxygen"/>
    <property type="evidence" value="ECO:0007669"/>
    <property type="project" value="InterPro"/>
</dbReference>
<dbReference type="InterPro" id="IPR001128">
    <property type="entry name" value="Cyt_P450"/>
</dbReference>
<dbReference type="PROSITE" id="PS00086">
    <property type="entry name" value="CYTOCHROME_P450"/>
    <property type="match status" value="1"/>
</dbReference>
<evidence type="ECO:0000256" key="10">
    <source>
        <dbReference type="SAM" id="Phobius"/>
    </source>
</evidence>
<keyword evidence="10" id="KW-0812">Transmembrane</keyword>
<dbReference type="CDD" id="cd11058">
    <property type="entry name" value="CYP60B-like"/>
    <property type="match status" value="1"/>
</dbReference>
<evidence type="ECO:0000256" key="6">
    <source>
        <dbReference type="ARBA" id="ARBA00023004"/>
    </source>
</evidence>
<keyword evidence="12" id="KW-1185">Reference proteome</keyword>
<keyword evidence="7 9" id="KW-0503">Monooxygenase</keyword>
<evidence type="ECO:0000256" key="4">
    <source>
        <dbReference type="ARBA" id="ARBA00022723"/>
    </source>
</evidence>
<dbReference type="PRINTS" id="PR00463">
    <property type="entry name" value="EP450I"/>
</dbReference>
<keyword evidence="6 8" id="KW-0408">Iron</keyword>
<evidence type="ECO:0000313" key="12">
    <source>
        <dbReference type="Proteomes" id="UP001152607"/>
    </source>
</evidence>
<dbReference type="PRINTS" id="PR00385">
    <property type="entry name" value="P450"/>
</dbReference>
<evidence type="ECO:0000256" key="9">
    <source>
        <dbReference type="RuleBase" id="RU000461"/>
    </source>
</evidence>
<dbReference type="Proteomes" id="UP001152607">
    <property type="component" value="Unassembled WGS sequence"/>
</dbReference>
<proteinExistence type="inferred from homology"/>
<evidence type="ECO:0000256" key="1">
    <source>
        <dbReference type="ARBA" id="ARBA00001971"/>
    </source>
</evidence>
<dbReference type="InterPro" id="IPR002401">
    <property type="entry name" value="Cyt_P450_E_grp-I"/>
</dbReference>
<dbReference type="PANTHER" id="PTHR24305:SF29">
    <property type="entry name" value="BENZOATE-PARA-HYDROXYLASE"/>
    <property type="match status" value="1"/>
</dbReference>
<organism evidence="11 12">
    <name type="scientific">Periconia digitata</name>
    <dbReference type="NCBI Taxonomy" id="1303443"/>
    <lineage>
        <taxon>Eukaryota</taxon>
        <taxon>Fungi</taxon>
        <taxon>Dikarya</taxon>
        <taxon>Ascomycota</taxon>
        <taxon>Pezizomycotina</taxon>
        <taxon>Dothideomycetes</taxon>
        <taxon>Pleosporomycetidae</taxon>
        <taxon>Pleosporales</taxon>
        <taxon>Massarineae</taxon>
        <taxon>Periconiaceae</taxon>
        <taxon>Periconia</taxon>
    </lineage>
</organism>
<dbReference type="PANTHER" id="PTHR24305">
    <property type="entry name" value="CYTOCHROME P450"/>
    <property type="match status" value="1"/>
</dbReference>
<dbReference type="EMBL" id="CAOQHR010000008">
    <property type="protein sequence ID" value="CAI6338014.1"/>
    <property type="molecule type" value="Genomic_DNA"/>
</dbReference>
<dbReference type="OrthoDB" id="1470350at2759"/>
<keyword evidence="3 8" id="KW-0349">Heme</keyword>
<accession>A0A9W4XN34</accession>
<evidence type="ECO:0000256" key="3">
    <source>
        <dbReference type="ARBA" id="ARBA00022617"/>
    </source>
</evidence>
<dbReference type="Gene3D" id="1.10.630.10">
    <property type="entry name" value="Cytochrome P450"/>
    <property type="match status" value="1"/>
</dbReference>
<dbReference type="Pfam" id="PF00067">
    <property type="entry name" value="p450"/>
    <property type="match status" value="1"/>
</dbReference>
<dbReference type="AlphaFoldDB" id="A0A9W4XN34"/>
<comment type="caution">
    <text evidence="11">The sequence shown here is derived from an EMBL/GenBank/DDBJ whole genome shotgun (WGS) entry which is preliminary data.</text>
</comment>
<evidence type="ECO:0000256" key="5">
    <source>
        <dbReference type="ARBA" id="ARBA00023002"/>
    </source>
</evidence>
<evidence type="ECO:0008006" key="13">
    <source>
        <dbReference type="Google" id="ProtNLM"/>
    </source>
</evidence>
<evidence type="ECO:0000313" key="11">
    <source>
        <dbReference type="EMBL" id="CAI6338014.1"/>
    </source>
</evidence>
<dbReference type="InterPro" id="IPR017972">
    <property type="entry name" value="Cyt_P450_CS"/>
</dbReference>
<sequence>MSSIAKLLEQFLAHPFKNLAAIITAAVTSFFVVRAIYRVTFHPLVRFPGPKLRAISHLPHAFSGERGRQPYDVRELHKKYGPVVRICPNQLSFITPGSWEDIHGHAATKKLLKYGYFKVRPDAQPMLTTSGEEHSRQRSAFAHGFSQRAISEQSPTLTAHVDNLIAMLEQKVKQESVFDVGEWMRFLAFDIIGDFTLNTQFECVKNQRYHPWVALLMKWFRAVSFVTNANAFGQLAPFIMLFAPVEHLKGVKDHLDMSAQKVRERLAIGDDPTRNDLWTYLLRNKGDKALSLGEMEVNAALFIIAATEPLSDVLCGTLYFLALYPEVREKLRAELESCMGSDDALTMANTARSPYLHAVINESMRMYPPIPGGMRRKTPPQGHTISGIEIPPDTVVAVYQLAAFTLPNNFARTDQFIPERWLPADHPERPKDTLGDHQDVFQPFSVGPKNCIGKGLAYAEMKLIIARFACAFDCKVVDDGFAIDKQTAYLFRDRPPLKLEVKMRKVS</sequence>
<evidence type="ECO:0000256" key="8">
    <source>
        <dbReference type="PIRSR" id="PIRSR602401-1"/>
    </source>
</evidence>
<comment type="similarity">
    <text evidence="2 9">Belongs to the cytochrome P450 family.</text>
</comment>
<reference evidence="11" key="1">
    <citation type="submission" date="2023-01" db="EMBL/GenBank/DDBJ databases">
        <authorList>
            <person name="Van Ghelder C."/>
            <person name="Rancurel C."/>
        </authorList>
    </citation>
    <scope>NUCLEOTIDE SEQUENCE</scope>
    <source>
        <strain evidence="11">CNCM I-4278</strain>
    </source>
</reference>
<keyword evidence="4 8" id="KW-0479">Metal-binding</keyword>
<dbReference type="GO" id="GO:0020037">
    <property type="term" value="F:heme binding"/>
    <property type="evidence" value="ECO:0007669"/>
    <property type="project" value="InterPro"/>
</dbReference>
<feature type="binding site" description="axial binding residue" evidence="8">
    <location>
        <position position="451"/>
    </location>
    <ligand>
        <name>heme</name>
        <dbReference type="ChEBI" id="CHEBI:30413"/>
    </ligand>
    <ligandPart>
        <name>Fe</name>
        <dbReference type="ChEBI" id="CHEBI:18248"/>
    </ligandPart>
</feature>
<dbReference type="GO" id="GO:0005506">
    <property type="term" value="F:iron ion binding"/>
    <property type="evidence" value="ECO:0007669"/>
    <property type="project" value="InterPro"/>
</dbReference>
<comment type="cofactor">
    <cofactor evidence="1 8">
        <name>heme</name>
        <dbReference type="ChEBI" id="CHEBI:30413"/>
    </cofactor>
</comment>
<dbReference type="SUPFAM" id="SSF48264">
    <property type="entry name" value="Cytochrome P450"/>
    <property type="match status" value="1"/>
</dbReference>
<protein>
    <recommendedName>
        <fullName evidence="13">Cytochrome P450</fullName>
    </recommendedName>
</protein>
<dbReference type="InterPro" id="IPR050121">
    <property type="entry name" value="Cytochrome_P450_monoxygenase"/>
</dbReference>
<gene>
    <name evidence="11" type="ORF">PDIGIT_LOCUS11136</name>
</gene>
<feature type="transmembrane region" description="Helical" evidence="10">
    <location>
        <begin position="20"/>
        <end position="37"/>
    </location>
</feature>
<keyword evidence="5 9" id="KW-0560">Oxidoreductase</keyword>